<protein>
    <submittedName>
        <fullName evidence="1">Uncharacterized protein</fullName>
    </submittedName>
</protein>
<evidence type="ECO:0000313" key="1">
    <source>
        <dbReference type="EMBL" id="MFC5422035.1"/>
    </source>
</evidence>
<keyword evidence="2" id="KW-1185">Reference proteome</keyword>
<dbReference type="EMBL" id="JBHSLW010000034">
    <property type="protein sequence ID" value="MFC5422035.1"/>
    <property type="molecule type" value="Genomic_DNA"/>
</dbReference>
<accession>A0ABW0J122</accession>
<name>A0ABW0J122_9HYPH</name>
<dbReference type="Proteomes" id="UP001596053">
    <property type="component" value="Unassembled WGS sequence"/>
</dbReference>
<reference evidence="2" key="1">
    <citation type="journal article" date="2019" name="Int. J. Syst. Evol. Microbiol.">
        <title>The Global Catalogue of Microorganisms (GCM) 10K type strain sequencing project: providing services to taxonomists for standard genome sequencing and annotation.</title>
        <authorList>
            <consortium name="The Broad Institute Genomics Platform"/>
            <consortium name="The Broad Institute Genome Sequencing Center for Infectious Disease"/>
            <person name="Wu L."/>
            <person name="Ma J."/>
        </authorList>
    </citation>
    <scope>NUCLEOTIDE SEQUENCE [LARGE SCALE GENOMIC DNA]</scope>
    <source>
        <strain evidence="2">NCAIM B.01391</strain>
    </source>
</reference>
<proteinExistence type="predicted"/>
<gene>
    <name evidence="1" type="ORF">ACFPOB_20955</name>
</gene>
<organism evidence="1 2">
    <name type="scientific">Bosea eneae</name>
    <dbReference type="NCBI Taxonomy" id="151454"/>
    <lineage>
        <taxon>Bacteria</taxon>
        <taxon>Pseudomonadati</taxon>
        <taxon>Pseudomonadota</taxon>
        <taxon>Alphaproteobacteria</taxon>
        <taxon>Hyphomicrobiales</taxon>
        <taxon>Boseaceae</taxon>
        <taxon>Bosea</taxon>
    </lineage>
</organism>
<dbReference type="RefSeq" id="WP_377800327.1">
    <property type="nucleotide sequence ID" value="NZ_JBHSLW010000034.1"/>
</dbReference>
<sequence>MKSTALIQASLGSRPVAAFMLCGGREDKRCKAGLVRSGQFSSIQFCDTGRLATKIVHAMQILHGRICVWACFFAAQ</sequence>
<evidence type="ECO:0000313" key="2">
    <source>
        <dbReference type="Proteomes" id="UP001596053"/>
    </source>
</evidence>
<comment type="caution">
    <text evidence="1">The sequence shown here is derived from an EMBL/GenBank/DDBJ whole genome shotgun (WGS) entry which is preliminary data.</text>
</comment>